<accession>A0AA44KX27</accession>
<feature type="coiled-coil region" evidence="1">
    <location>
        <begin position="17"/>
        <end position="58"/>
    </location>
</feature>
<dbReference type="RefSeq" id="WP_071745273.1">
    <property type="nucleotide sequence ID" value="NZ_MACH01000068.1"/>
</dbReference>
<evidence type="ECO:0000313" key="2">
    <source>
        <dbReference type="EMBL" id="OJE47666.1"/>
    </source>
</evidence>
<keyword evidence="1" id="KW-0175">Coiled coil</keyword>
<dbReference type="AlphaFoldDB" id="A0AA44KX27"/>
<dbReference type="Proteomes" id="UP000183185">
    <property type="component" value="Unassembled WGS sequence"/>
</dbReference>
<proteinExistence type="predicted"/>
<evidence type="ECO:0000313" key="3">
    <source>
        <dbReference type="Proteomes" id="UP000183185"/>
    </source>
</evidence>
<organism evidence="2 3">
    <name type="scientific">Bacillus proteolyticus</name>
    <dbReference type="NCBI Taxonomy" id="2026192"/>
    <lineage>
        <taxon>Bacteria</taxon>
        <taxon>Bacillati</taxon>
        <taxon>Bacillota</taxon>
        <taxon>Bacilli</taxon>
        <taxon>Bacillales</taxon>
        <taxon>Bacillaceae</taxon>
        <taxon>Bacillus</taxon>
        <taxon>Bacillus cereus group</taxon>
    </lineage>
</organism>
<gene>
    <name evidence="2" type="ORF">BAQ49_05430</name>
</gene>
<comment type="caution">
    <text evidence="2">The sequence shown here is derived from an EMBL/GenBank/DDBJ whole genome shotgun (WGS) entry which is preliminary data.</text>
</comment>
<name>A0AA44KX27_9BACI</name>
<sequence>MDAMLQNIKLKKKLEYLSNLAIENQELKESIKELSVTVEELKQALVNLQNDLRRKISEEDILEAIVCAIEEVKEID</sequence>
<protein>
    <submittedName>
        <fullName evidence="2">Uncharacterized protein</fullName>
    </submittedName>
</protein>
<reference evidence="2 3" key="1">
    <citation type="submission" date="2016-06" db="EMBL/GenBank/DDBJ databases">
        <title>First insights into the genetic diversity and population structure of in the Bacillus cereus group bacteria from diverse marine environments.</title>
        <authorList>
            <person name="Liu Y."/>
            <person name="Lai Q."/>
            <person name="Shao Z."/>
        </authorList>
    </citation>
    <scope>NUCLEOTIDE SEQUENCE [LARGE SCALE GENOMIC DNA]</scope>
    <source>
        <strain evidence="2 3">TD42</strain>
    </source>
</reference>
<evidence type="ECO:0000256" key="1">
    <source>
        <dbReference type="SAM" id="Coils"/>
    </source>
</evidence>
<dbReference type="EMBL" id="MACH01000068">
    <property type="protein sequence ID" value="OJE47666.1"/>
    <property type="molecule type" value="Genomic_DNA"/>
</dbReference>